<dbReference type="PANTHER" id="PTHR28244:SF1">
    <property type="entry name" value="RNA POLYMERASE I-SPECIFIC TRANSCRIPTION INITIATION FACTOR RRN11"/>
    <property type="match status" value="1"/>
</dbReference>
<dbReference type="GO" id="GO:0070860">
    <property type="term" value="C:RNA polymerase I core factor complex"/>
    <property type="evidence" value="ECO:0007669"/>
    <property type="project" value="TreeGrafter"/>
</dbReference>
<feature type="compositionally biased region" description="Basic and acidic residues" evidence="1">
    <location>
        <begin position="32"/>
        <end position="41"/>
    </location>
</feature>
<dbReference type="GO" id="GO:0017025">
    <property type="term" value="F:TBP-class protein binding"/>
    <property type="evidence" value="ECO:0007669"/>
    <property type="project" value="TreeGrafter"/>
</dbReference>
<accession>A0AAN6ENT0</accession>
<sequence length="386" mass="43198">MPTIFSPVVSTVRIPAFTAEPQSPRKKRKRARTQDAVHEQEQDFSQESIKSKDDIEYTAVVTPLERLQRRVAGQPLDQLPPPFPFPHAGEKSKASWLEDRLSATGEPPSTQPAKLDDKPRSLHLQHLAALTAIVHRSLLTQDFGRAARALGLMLREDIVSRNAAVRNRGYMGIAAEVLLRNGCSGQAAGGDSRPGIEFTREGFQNAKRFYERLIIRHPYHKSWPGAINAVDFYLAMFNIWIYVAHEETLTAVFDLGAGEGRAESPNSSPYADRSPFHIRTKVRELDQANEIANRMDTCMATLPYMDEPELIRLRAMVCLWIADLHDDIGRTQASRLRHTSPDTPASSDQLEEEETSSGEHAREAARARDMARDLIARLEGGPTSDE</sequence>
<feature type="region of interest" description="Disordered" evidence="1">
    <location>
        <begin position="333"/>
        <end position="386"/>
    </location>
</feature>
<evidence type="ECO:0000313" key="2">
    <source>
        <dbReference type="EMBL" id="KAJ8988790.1"/>
    </source>
</evidence>
<dbReference type="GO" id="GO:0042790">
    <property type="term" value="P:nucleolar large rRNA transcription by RNA polymerase I"/>
    <property type="evidence" value="ECO:0007669"/>
    <property type="project" value="TreeGrafter"/>
</dbReference>
<dbReference type="InterPro" id="IPR053029">
    <property type="entry name" value="RNA_pol_I-specific_init_factor"/>
</dbReference>
<dbReference type="PANTHER" id="PTHR28244">
    <property type="entry name" value="RNA POLYMERASE I-SPECIFIC TRANSCRIPTION INITIATION FACTOR RRN11"/>
    <property type="match status" value="1"/>
</dbReference>
<evidence type="ECO:0000256" key="1">
    <source>
        <dbReference type="SAM" id="MobiDB-lite"/>
    </source>
</evidence>
<evidence type="ECO:0000313" key="3">
    <source>
        <dbReference type="Proteomes" id="UP001161757"/>
    </source>
</evidence>
<feature type="region of interest" description="Disordered" evidence="1">
    <location>
        <begin position="74"/>
        <end position="95"/>
    </location>
</feature>
<proteinExistence type="predicted"/>
<gene>
    <name evidence="2" type="ORF">HRR80_006997</name>
</gene>
<reference evidence="2" key="1">
    <citation type="submission" date="2023-01" db="EMBL/GenBank/DDBJ databases">
        <title>Exophiala dermititidis isolated from Cystic Fibrosis Patient.</title>
        <authorList>
            <person name="Kurbessoian T."/>
            <person name="Crocker A."/>
            <person name="Murante D."/>
            <person name="Hogan D.A."/>
            <person name="Stajich J.E."/>
        </authorList>
    </citation>
    <scope>NUCLEOTIDE SEQUENCE</scope>
    <source>
        <strain evidence="2">Ex8</strain>
    </source>
</reference>
<dbReference type="GO" id="GO:0001164">
    <property type="term" value="F:RNA polymerase I core promoter sequence-specific DNA binding"/>
    <property type="evidence" value="ECO:0007669"/>
    <property type="project" value="TreeGrafter"/>
</dbReference>
<organism evidence="2 3">
    <name type="scientific">Exophiala dermatitidis</name>
    <name type="common">Black yeast-like fungus</name>
    <name type="synonym">Wangiella dermatitidis</name>
    <dbReference type="NCBI Taxonomy" id="5970"/>
    <lineage>
        <taxon>Eukaryota</taxon>
        <taxon>Fungi</taxon>
        <taxon>Dikarya</taxon>
        <taxon>Ascomycota</taxon>
        <taxon>Pezizomycotina</taxon>
        <taxon>Eurotiomycetes</taxon>
        <taxon>Chaetothyriomycetidae</taxon>
        <taxon>Chaetothyriales</taxon>
        <taxon>Herpotrichiellaceae</taxon>
        <taxon>Exophiala</taxon>
    </lineage>
</organism>
<comment type="caution">
    <text evidence="2">The sequence shown here is derived from an EMBL/GenBank/DDBJ whole genome shotgun (WGS) entry which is preliminary data.</text>
</comment>
<dbReference type="Proteomes" id="UP001161757">
    <property type="component" value="Unassembled WGS sequence"/>
</dbReference>
<feature type="compositionally biased region" description="Basic and acidic residues" evidence="1">
    <location>
        <begin position="357"/>
        <end position="376"/>
    </location>
</feature>
<protein>
    <submittedName>
        <fullName evidence="2">Uncharacterized protein</fullName>
    </submittedName>
</protein>
<name>A0AAN6ENT0_EXODE</name>
<feature type="region of interest" description="Disordered" evidence="1">
    <location>
        <begin position="15"/>
        <end position="50"/>
    </location>
</feature>
<dbReference type="EMBL" id="JAJGCB010000016">
    <property type="protein sequence ID" value="KAJ8988790.1"/>
    <property type="molecule type" value="Genomic_DNA"/>
</dbReference>
<dbReference type="AlphaFoldDB" id="A0AAN6ENT0"/>